<evidence type="ECO:0000259" key="5">
    <source>
        <dbReference type="SMART" id="SM01190"/>
    </source>
</evidence>
<dbReference type="SMART" id="SM01190">
    <property type="entry name" value="EMP24_GP25L"/>
    <property type="match status" value="1"/>
</dbReference>
<organism evidence="6 7">
    <name type="scientific">[Candida] railenensis</name>
    <dbReference type="NCBI Taxonomy" id="45579"/>
    <lineage>
        <taxon>Eukaryota</taxon>
        <taxon>Fungi</taxon>
        <taxon>Dikarya</taxon>
        <taxon>Ascomycota</taxon>
        <taxon>Saccharomycotina</taxon>
        <taxon>Pichiomycetes</taxon>
        <taxon>Debaryomycetaceae</taxon>
        <taxon>Kurtzmaniella</taxon>
    </lineage>
</organism>
<feature type="chain" id="PRO_5040390564" description="GOLD domain-containing protein" evidence="4">
    <location>
        <begin position="20"/>
        <end position="339"/>
    </location>
</feature>
<protein>
    <recommendedName>
        <fullName evidence="5">GOLD domain-containing protein</fullName>
    </recommendedName>
</protein>
<feature type="signal peptide" evidence="4">
    <location>
        <begin position="1"/>
        <end position="19"/>
    </location>
</feature>
<keyword evidence="3" id="KW-0812">Transmembrane</keyword>
<evidence type="ECO:0000256" key="2">
    <source>
        <dbReference type="SAM" id="MobiDB-lite"/>
    </source>
</evidence>
<feature type="region of interest" description="Disordered" evidence="2">
    <location>
        <begin position="238"/>
        <end position="257"/>
    </location>
</feature>
<name>A0A9P0QSP2_9ASCO</name>
<dbReference type="OrthoDB" id="4013248at2759"/>
<accession>A0A9P0QSP2</accession>
<keyword evidence="3" id="KW-0472">Membrane</keyword>
<reference evidence="6" key="1">
    <citation type="submission" date="2022-03" db="EMBL/GenBank/DDBJ databases">
        <authorList>
            <person name="Legras J.-L."/>
            <person name="Devillers H."/>
            <person name="Grondin C."/>
        </authorList>
    </citation>
    <scope>NUCLEOTIDE SEQUENCE</scope>
    <source>
        <strain evidence="6">CLIB 1423</strain>
    </source>
</reference>
<evidence type="ECO:0000313" key="7">
    <source>
        <dbReference type="Proteomes" id="UP000837801"/>
    </source>
</evidence>
<dbReference type="Pfam" id="PF01105">
    <property type="entry name" value="EMP24_GP25L"/>
    <property type="match status" value="1"/>
</dbReference>
<evidence type="ECO:0000256" key="1">
    <source>
        <dbReference type="SAM" id="Coils"/>
    </source>
</evidence>
<dbReference type="AlphaFoldDB" id="A0A9P0QSP2"/>
<sequence length="339" mass="37642">MILIHTVIAVLSLTQTIYGLGLIIEPCLVGDKKKYSSINNLQNCISYPTVKDDIIMVRIKSGDKIASQRLNLNIFDSENNKIRFKKDISHEMNLIFTNLNNPAVVNSELESSQVKRSNIFGRWSGLVHHEEAGGGGSGGSGGAVGAGAVGAGAGGGSGAVGGAGAGTQTASTDSHLDSNKGKSLIYICFDNVYTDRSWSFHAQPKDVELYTEVKNMNTIKDTNYNNYAHYFNKFKDSSAKSEEEEEKTKQRSSEEFTQEDFENEVKILQHELEEVIEKLKSSEDILRELMEQEYRLRDANEAIYSGYTKISIIMLVCTFVAGLIQMAYQTYFLRKQKVI</sequence>
<proteinExistence type="predicted"/>
<evidence type="ECO:0000256" key="4">
    <source>
        <dbReference type="SAM" id="SignalP"/>
    </source>
</evidence>
<keyword evidence="3" id="KW-1133">Transmembrane helix</keyword>
<feature type="transmembrane region" description="Helical" evidence="3">
    <location>
        <begin position="310"/>
        <end position="328"/>
    </location>
</feature>
<gene>
    <name evidence="6" type="ORF">CLIB1423_13S01244</name>
</gene>
<keyword evidence="4" id="KW-0732">Signal</keyword>
<evidence type="ECO:0000256" key="3">
    <source>
        <dbReference type="SAM" id="Phobius"/>
    </source>
</evidence>
<feature type="coiled-coil region" evidence="1">
    <location>
        <begin position="258"/>
        <end position="292"/>
    </location>
</feature>
<dbReference type="Proteomes" id="UP000837801">
    <property type="component" value="Unassembled WGS sequence"/>
</dbReference>
<feature type="compositionally biased region" description="Basic and acidic residues" evidence="2">
    <location>
        <begin position="238"/>
        <end position="254"/>
    </location>
</feature>
<comment type="caution">
    <text evidence="6">The sequence shown here is derived from an EMBL/GenBank/DDBJ whole genome shotgun (WGS) entry which is preliminary data.</text>
</comment>
<keyword evidence="7" id="KW-1185">Reference proteome</keyword>
<dbReference type="InterPro" id="IPR009038">
    <property type="entry name" value="GOLD_dom"/>
</dbReference>
<evidence type="ECO:0000313" key="6">
    <source>
        <dbReference type="EMBL" id="CAH2353894.1"/>
    </source>
</evidence>
<dbReference type="EMBL" id="CAKXYY010000013">
    <property type="protein sequence ID" value="CAH2353894.1"/>
    <property type="molecule type" value="Genomic_DNA"/>
</dbReference>
<keyword evidence="1" id="KW-0175">Coiled coil</keyword>
<feature type="domain" description="GOLD" evidence="5">
    <location>
        <begin position="19"/>
        <end position="333"/>
    </location>
</feature>